<evidence type="ECO:0000256" key="1">
    <source>
        <dbReference type="SAM" id="SignalP"/>
    </source>
</evidence>
<feature type="chain" id="PRO_5020627507" evidence="1">
    <location>
        <begin position="22"/>
        <end position="1278"/>
    </location>
</feature>
<feature type="signal peptide" evidence="1">
    <location>
        <begin position="1"/>
        <end position="21"/>
    </location>
</feature>
<dbReference type="OrthoDB" id="599464at2"/>
<evidence type="ECO:0000313" key="4">
    <source>
        <dbReference type="Proteomes" id="UP000305939"/>
    </source>
</evidence>
<dbReference type="Pfam" id="PF18911">
    <property type="entry name" value="PKD_4"/>
    <property type="match status" value="1"/>
</dbReference>
<dbReference type="PROSITE" id="PS50093">
    <property type="entry name" value="PKD"/>
    <property type="match status" value="1"/>
</dbReference>
<dbReference type="InterPro" id="IPR035986">
    <property type="entry name" value="PKD_dom_sf"/>
</dbReference>
<gene>
    <name evidence="3" type="ORF">E7Z59_12830</name>
</gene>
<dbReference type="Pfam" id="PF13585">
    <property type="entry name" value="CHU_C"/>
    <property type="match status" value="1"/>
</dbReference>
<evidence type="ECO:0000259" key="2">
    <source>
        <dbReference type="PROSITE" id="PS50093"/>
    </source>
</evidence>
<protein>
    <submittedName>
        <fullName evidence="3">T9SS type B sorting domain-containing protein</fullName>
    </submittedName>
</protein>
<dbReference type="InterPro" id="IPR013783">
    <property type="entry name" value="Ig-like_fold"/>
</dbReference>
<keyword evidence="4" id="KW-1185">Reference proteome</keyword>
<name>A0A4V3UXZ6_9FLAO</name>
<dbReference type="Proteomes" id="UP000305939">
    <property type="component" value="Unassembled WGS sequence"/>
</dbReference>
<dbReference type="EMBL" id="SSMC01000003">
    <property type="protein sequence ID" value="THD66664.1"/>
    <property type="molecule type" value="Genomic_DNA"/>
</dbReference>
<dbReference type="InterPro" id="IPR026341">
    <property type="entry name" value="T9SS_type_B"/>
</dbReference>
<feature type="domain" description="PKD" evidence="2">
    <location>
        <begin position="355"/>
        <end position="415"/>
    </location>
</feature>
<proteinExistence type="predicted"/>
<keyword evidence="1" id="KW-0732">Signal</keyword>
<organism evidence="3 4">
    <name type="scientific">Robertkochia marina</name>
    <dbReference type="NCBI Taxonomy" id="1227945"/>
    <lineage>
        <taxon>Bacteria</taxon>
        <taxon>Pseudomonadati</taxon>
        <taxon>Bacteroidota</taxon>
        <taxon>Flavobacteriia</taxon>
        <taxon>Flavobacteriales</taxon>
        <taxon>Flavobacteriaceae</taxon>
        <taxon>Robertkochia</taxon>
    </lineage>
</organism>
<dbReference type="InterPro" id="IPR000601">
    <property type="entry name" value="PKD_dom"/>
</dbReference>
<dbReference type="CDD" id="cd00146">
    <property type="entry name" value="PKD"/>
    <property type="match status" value="1"/>
</dbReference>
<dbReference type="SUPFAM" id="SSF49299">
    <property type="entry name" value="PKD domain"/>
    <property type="match status" value="2"/>
</dbReference>
<dbReference type="Pfam" id="PF23237">
    <property type="entry name" value="HYR_4C"/>
    <property type="match status" value="3"/>
</dbReference>
<dbReference type="NCBIfam" id="TIGR04131">
    <property type="entry name" value="Bac_Flav_CTERM"/>
    <property type="match status" value="1"/>
</dbReference>
<comment type="caution">
    <text evidence="3">The sequence shown here is derived from an EMBL/GenBank/DDBJ whole genome shotgun (WGS) entry which is preliminary data.</text>
</comment>
<evidence type="ECO:0000313" key="3">
    <source>
        <dbReference type="EMBL" id="THD66664.1"/>
    </source>
</evidence>
<dbReference type="InterPro" id="IPR057078">
    <property type="entry name" value="HYR-4C"/>
</dbReference>
<dbReference type="RefSeq" id="WP_136336734.1">
    <property type="nucleotide sequence ID" value="NZ_QXMP01000003.1"/>
</dbReference>
<reference evidence="3 4" key="1">
    <citation type="submission" date="2019-04" db="EMBL/GenBank/DDBJ databases">
        <title>Draft genome sequence of Robertkochia marina CC-AMO-30D.</title>
        <authorList>
            <person name="Hameed A."/>
            <person name="Lin S.-Y."/>
            <person name="Shahina M."/>
            <person name="Lai W.-A."/>
            <person name="Young C.-C."/>
        </authorList>
    </citation>
    <scope>NUCLEOTIDE SEQUENCE [LARGE SCALE GENOMIC DNA]</scope>
    <source>
        <strain evidence="3 4">CC-AMO-30D</strain>
    </source>
</reference>
<dbReference type="AlphaFoldDB" id="A0A4V3UXZ6"/>
<accession>A0A4V3UXZ6</accession>
<dbReference type="Gene3D" id="2.60.40.10">
    <property type="entry name" value="Immunoglobulins"/>
    <property type="match status" value="3"/>
</dbReference>
<sequence length="1278" mass="137850">MKRLLLLPFIILVFSAVNGNAQDFTFDGNNCSPGYSSEWGIPDYADHDTDGDGFGEQDTPTGTADVLNLWYRANAQYLYLAFERRKSGNSYFSFYLNTDCDPATGDTANGGTDMAIAFDIRPGSDPMITNNLIYTWNGVDYQSTGRTFEAKVGMESCDGDLGKFFEFRIPMSEIFAVCDDTNSCDSISINLASALAGGSPNSKHKDDFDFPLSLGINSSPTAAIEADDTVCAGTTVVFDGSNSTYFDGGRYTAENAPDFMDSIVSYEWDMNYDGSEFTRDHTGMQPEMVFENTGETVIALQVTDAFGCIDLVTHLLKVESSPTALFDVTQDADCSLMINLDASESTPSSNTCSIISYEWDMNYDGSFDTTLTGEEAAYAYEECGTYTIALRVTDDSNLCNQAIYTQTVEVADEELPTFTVPENIELTDNQDSNDLSITGDVLDATDNCEVASVTFSDVSETDSCGNSTITRTWTATDLCGNSFSQDQIITISTSNGNYEITAPKDLTISCDANYIPCIEFENLSLNAQQGVIPHAGRTITVTAGSNKGVRTPMLFDSSVSSSADPDLGTPHEDFGGTGKGPAGAMGEANQNYIPRGNVLIVQQYGQNGPNDNNERGSFLELDLSEFGGVTLGSLSLLDLEAKQSNKRVELLDESANMIASVPIPDAGDNGAITMDLSAYNNVFKIIIVLDGSGAVTSLCFENQDTDWGVATVNDACTTPPGIWYQDKVSSGNCGPETITRTWYTTDYQGNLYSDTQTITIIDEEAPTFIGELPQDLTVSCAALPEIPSLEGIDNCDPDPAISFEEVVSGNDDQCGSEYTITRTWTVTDCSGNESSHQQTITVEDDLAPVFVEDLPLSTVTADCNTLPEAVTLTATDQCQGAVDVLFEEVITNTDDCGNASEITRTWTATDCAGNEVSHQQVITLEDHEAPVISDVPADVTVSCSTITDMSSAPSVSDNCDATVSLEMSEEMIPGTCEGSYTLIRTWTATDCSGNTAEASQTITVEDNEGPVLTSDLDENINTSCGNIPEVPQPEFTDGCGGQVEIAFETSDTFTTAGEDYEIIRTWTATDECGNETMVTQTIFVMMEVTNISLEPLSLCVDDTPVNLNSLLPQGVSKTGNWQVLSGSYTPNNDLFNPNEASLGNYTLEYSNNEDHCPVTYTVDIEVHDDCVVLPCTSVSDVVISKTITPNGDAYNEYFTVKGVNEDCGFRITVKIFNRWGLLVYSSNDYKNDWNGYTNSNAIGSSGQVPAGTYYYVVTLVDSGMDPFTGYIYVGTGSN</sequence>